<protein>
    <submittedName>
        <fullName evidence="1">Uncharacterized protein</fullName>
    </submittedName>
</protein>
<organism evidence="1 2">
    <name type="scientific">Rhizopus azygosporus</name>
    <name type="common">Rhizopus microsporus var. azygosporus</name>
    <dbReference type="NCBI Taxonomy" id="86630"/>
    <lineage>
        <taxon>Eukaryota</taxon>
        <taxon>Fungi</taxon>
        <taxon>Fungi incertae sedis</taxon>
        <taxon>Mucoromycota</taxon>
        <taxon>Mucoromycotina</taxon>
        <taxon>Mucoromycetes</taxon>
        <taxon>Mucorales</taxon>
        <taxon>Mucorineae</taxon>
        <taxon>Rhizopodaceae</taxon>
        <taxon>Rhizopus</taxon>
    </lineage>
</organism>
<dbReference type="Proteomes" id="UP000252139">
    <property type="component" value="Unassembled WGS sequence"/>
</dbReference>
<dbReference type="AlphaFoldDB" id="A0A367IJ29"/>
<sequence length="65" mass="7044">TYVRTRHGMIKAPKTPNKLKLVFTEISKVLSGMTLLLAMLSACTTTIQASPHQIILSIPPPSIAL</sequence>
<comment type="caution">
    <text evidence="1">The sequence shown here is derived from an EMBL/GenBank/DDBJ whole genome shotgun (WGS) entry which is preliminary data.</text>
</comment>
<evidence type="ECO:0000313" key="2">
    <source>
        <dbReference type="Proteomes" id="UP000252139"/>
    </source>
</evidence>
<gene>
    <name evidence="1" type="ORF">CU097_002017</name>
</gene>
<feature type="non-terminal residue" evidence="1">
    <location>
        <position position="65"/>
    </location>
</feature>
<proteinExistence type="predicted"/>
<dbReference type="EMBL" id="PJQL01005759">
    <property type="protein sequence ID" value="RCH77669.1"/>
    <property type="molecule type" value="Genomic_DNA"/>
</dbReference>
<feature type="non-terminal residue" evidence="1">
    <location>
        <position position="1"/>
    </location>
</feature>
<reference evidence="1 2" key="1">
    <citation type="journal article" date="2018" name="G3 (Bethesda)">
        <title>Phylogenetic and Phylogenomic Definition of Rhizopus Species.</title>
        <authorList>
            <person name="Gryganskyi A.P."/>
            <person name="Golan J."/>
            <person name="Dolatabadi S."/>
            <person name="Mondo S."/>
            <person name="Robb S."/>
            <person name="Idnurm A."/>
            <person name="Muszewska A."/>
            <person name="Steczkiewicz K."/>
            <person name="Masonjones S."/>
            <person name="Liao H.L."/>
            <person name="Gajdeczka M.T."/>
            <person name="Anike F."/>
            <person name="Vuek A."/>
            <person name="Anishchenko I.M."/>
            <person name="Voigt K."/>
            <person name="de Hoog G.S."/>
            <person name="Smith M.E."/>
            <person name="Heitman J."/>
            <person name="Vilgalys R."/>
            <person name="Stajich J.E."/>
        </authorList>
    </citation>
    <scope>NUCLEOTIDE SEQUENCE [LARGE SCALE GENOMIC DNA]</scope>
    <source>
        <strain evidence="1 2">CBS 357.93</strain>
    </source>
</reference>
<accession>A0A367IJ29</accession>
<name>A0A367IJ29_RHIAZ</name>
<keyword evidence="2" id="KW-1185">Reference proteome</keyword>
<evidence type="ECO:0000313" key="1">
    <source>
        <dbReference type="EMBL" id="RCH77669.1"/>
    </source>
</evidence>